<feature type="signal peptide" evidence="1">
    <location>
        <begin position="1"/>
        <end position="21"/>
    </location>
</feature>
<evidence type="ECO:0000256" key="1">
    <source>
        <dbReference type="SAM" id="SignalP"/>
    </source>
</evidence>
<keyword evidence="3" id="KW-1185">Reference proteome</keyword>
<name>A0ABN9APQ6_9NEOB</name>
<feature type="non-terminal residue" evidence="2">
    <location>
        <position position="105"/>
    </location>
</feature>
<accession>A0ABN9APQ6</accession>
<dbReference type="Proteomes" id="UP001162483">
    <property type="component" value="Unassembled WGS sequence"/>
</dbReference>
<dbReference type="EMBL" id="CATNWA010000304">
    <property type="protein sequence ID" value="CAI9536200.1"/>
    <property type="molecule type" value="Genomic_DNA"/>
</dbReference>
<keyword evidence="1" id="KW-0732">Signal</keyword>
<proteinExistence type="predicted"/>
<evidence type="ECO:0000313" key="3">
    <source>
        <dbReference type="Proteomes" id="UP001162483"/>
    </source>
</evidence>
<protein>
    <recommendedName>
        <fullName evidence="4">Secreted protein</fullName>
    </recommendedName>
</protein>
<feature type="chain" id="PRO_5045044001" description="Secreted protein" evidence="1">
    <location>
        <begin position="22"/>
        <end position="105"/>
    </location>
</feature>
<evidence type="ECO:0008006" key="4">
    <source>
        <dbReference type="Google" id="ProtNLM"/>
    </source>
</evidence>
<comment type="caution">
    <text evidence="2">The sequence shown here is derived from an EMBL/GenBank/DDBJ whole genome shotgun (WGS) entry which is preliminary data.</text>
</comment>
<sequence>MHTGRFYSGCFWLLMVYSTASKPPSMLSYVSMHTETGINVFWLEKKPGTSGFLGEFFSCKNTLMLKNAGKHGKPPQTSIFRLFLTKKNYFVLVKKKLQTRKNEKR</sequence>
<organism evidence="2 3">
    <name type="scientific">Staurois parvus</name>
    <dbReference type="NCBI Taxonomy" id="386267"/>
    <lineage>
        <taxon>Eukaryota</taxon>
        <taxon>Metazoa</taxon>
        <taxon>Chordata</taxon>
        <taxon>Craniata</taxon>
        <taxon>Vertebrata</taxon>
        <taxon>Euteleostomi</taxon>
        <taxon>Amphibia</taxon>
        <taxon>Batrachia</taxon>
        <taxon>Anura</taxon>
        <taxon>Neobatrachia</taxon>
        <taxon>Ranoidea</taxon>
        <taxon>Ranidae</taxon>
        <taxon>Staurois</taxon>
    </lineage>
</organism>
<gene>
    <name evidence="2" type="ORF">SPARVUS_LOCUS991900</name>
</gene>
<reference evidence="2" key="1">
    <citation type="submission" date="2023-05" db="EMBL/GenBank/DDBJ databases">
        <authorList>
            <person name="Stuckert A."/>
        </authorList>
    </citation>
    <scope>NUCLEOTIDE SEQUENCE</scope>
</reference>
<evidence type="ECO:0000313" key="2">
    <source>
        <dbReference type="EMBL" id="CAI9536200.1"/>
    </source>
</evidence>